<reference evidence="3" key="1">
    <citation type="submission" date="2021-05" db="EMBL/GenBank/DDBJ databases">
        <title>A free-living protist that lacks canonical eukaryotic 1 DNA replication and segregation systems.</title>
        <authorList>
            <person name="Salas-Leiva D.E."/>
            <person name="Tromer E.C."/>
            <person name="Curtis B.A."/>
            <person name="Jerlstrom-Hultqvist J."/>
            <person name="Kolisko M."/>
            <person name="Yi Z."/>
            <person name="Salas-Leiva J.S."/>
            <person name="Gallot-Lavallee L."/>
            <person name="Kops G.J.P.L."/>
            <person name="Archibald J.M."/>
            <person name="Simpson A.G.B."/>
            <person name="Roger A.J."/>
        </authorList>
    </citation>
    <scope>NUCLEOTIDE SEQUENCE</scope>
    <source>
        <strain evidence="3">BICM</strain>
    </source>
</reference>
<evidence type="ECO:0000313" key="4">
    <source>
        <dbReference type="Proteomes" id="UP000717585"/>
    </source>
</evidence>
<dbReference type="Pfam" id="PF00293">
    <property type="entry name" value="NUDIX"/>
    <property type="match status" value="1"/>
</dbReference>
<dbReference type="Gene3D" id="3.90.79.10">
    <property type="entry name" value="Nucleoside Triphosphate Pyrophosphohydrolase"/>
    <property type="match status" value="1"/>
</dbReference>
<dbReference type="InterPro" id="IPR000086">
    <property type="entry name" value="NUDIX_hydrolase_dom"/>
</dbReference>
<organism evidence="3 4">
    <name type="scientific">Carpediemonas membranifera</name>
    <dbReference type="NCBI Taxonomy" id="201153"/>
    <lineage>
        <taxon>Eukaryota</taxon>
        <taxon>Metamonada</taxon>
        <taxon>Carpediemonas-like organisms</taxon>
        <taxon>Carpediemonas</taxon>
    </lineage>
</organism>
<dbReference type="EMBL" id="JAHDYR010000038">
    <property type="protein sequence ID" value="KAG9392192.1"/>
    <property type="molecule type" value="Genomic_DNA"/>
</dbReference>
<dbReference type="PROSITE" id="PS00893">
    <property type="entry name" value="NUDIX_BOX"/>
    <property type="match status" value="1"/>
</dbReference>
<dbReference type="OrthoDB" id="10249920at2759"/>
<dbReference type="PANTHER" id="PTHR11839">
    <property type="entry name" value="UDP/ADP-SUGAR PYROPHOSPHATASE"/>
    <property type="match status" value="1"/>
</dbReference>
<dbReference type="PANTHER" id="PTHR11839:SF1">
    <property type="entry name" value="ADP-SUGAR PYROPHOSPHATASE"/>
    <property type="match status" value="1"/>
</dbReference>
<accession>A0A8J6B3J0</accession>
<keyword evidence="4" id="KW-1185">Reference proteome</keyword>
<dbReference type="AlphaFoldDB" id="A0A8J6B3J0"/>
<dbReference type="GO" id="GO:0006753">
    <property type="term" value="P:nucleoside phosphate metabolic process"/>
    <property type="evidence" value="ECO:0007669"/>
    <property type="project" value="TreeGrafter"/>
</dbReference>
<dbReference type="PROSITE" id="PS51462">
    <property type="entry name" value="NUDIX"/>
    <property type="match status" value="1"/>
</dbReference>
<dbReference type="InterPro" id="IPR015797">
    <property type="entry name" value="NUDIX_hydrolase-like_dom_sf"/>
</dbReference>
<gene>
    <name evidence="3" type="ORF">J8273_5174</name>
</gene>
<dbReference type="GO" id="GO:0019693">
    <property type="term" value="P:ribose phosphate metabolic process"/>
    <property type="evidence" value="ECO:0007669"/>
    <property type="project" value="TreeGrafter"/>
</dbReference>
<keyword evidence="1" id="KW-0378">Hydrolase</keyword>
<dbReference type="GO" id="GO:0047631">
    <property type="term" value="F:ADP-ribose diphosphatase activity"/>
    <property type="evidence" value="ECO:0007669"/>
    <property type="project" value="TreeGrafter"/>
</dbReference>
<feature type="domain" description="Nudix hydrolase" evidence="2">
    <location>
        <begin position="56"/>
        <end position="198"/>
    </location>
</feature>
<dbReference type="GO" id="GO:0005634">
    <property type="term" value="C:nucleus"/>
    <property type="evidence" value="ECO:0007669"/>
    <property type="project" value="TreeGrafter"/>
</dbReference>
<dbReference type="SUPFAM" id="SSF55811">
    <property type="entry name" value="Nudix"/>
    <property type="match status" value="1"/>
</dbReference>
<evidence type="ECO:0000259" key="2">
    <source>
        <dbReference type="PROSITE" id="PS51462"/>
    </source>
</evidence>
<comment type="caution">
    <text evidence="3">The sequence shown here is derived from an EMBL/GenBank/DDBJ whole genome shotgun (WGS) entry which is preliminary data.</text>
</comment>
<dbReference type="Proteomes" id="UP000717585">
    <property type="component" value="Unassembled WGS sequence"/>
</dbReference>
<protein>
    <submittedName>
        <fullName evidence="3">ADP-sugar pyrophosphatase</fullName>
    </submittedName>
</protein>
<dbReference type="InterPro" id="IPR020084">
    <property type="entry name" value="NUDIX_hydrolase_CS"/>
</dbReference>
<evidence type="ECO:0000313" key="3">
    <source>
        <dbReference type="EMBL" id="KAG9392192.1"/>
    </source>
</evidence>
<sequence length="209" mass="22975">MVKPSLENCKVDGSSLVVSGNWLSLINIHYTDAYGDPRIWEGVRRVKGDDFTGDSKVINACNVIPIIKNTDGTKQLLLVRQFRAAAGRQSIEFPSGLIDAGEQADICAIRELVEETGLHGRVIEKAPLPVAYTPTNSNSLGQYYIVEVDMADERNKNAKPSFDPGEYCENVLVDFDTLTEDLAKLSSKGCYVHESVLMFSFGLQTAGRI</sequence>
<name>A0A8J6B3J0_9EUKA</name>
<evidence type="ECO:0000256" key="1">
    <source>
        <dbReference type="ARBA" id="ARBA00022801"/>
    </source>
</evidence>
<proteinExistence type="predicted"/>